<comment type="similarity">
    <text evidence="1">Belongs to the UPF0538 family.</text>
</comment>
<accession>A0A5E8B401</accession>
<organism evidence="2 3">
    <name type="scientific">Magnusiomyces paraingens</name>
    <dbReference type="NCBI Taxonomy" id="2606893"/>
    <lineage>
        <taxon>Eukaryota</taxon>
        <taxon>Fungi</taxon>
        <taxon>Dikarya</taxon>
        <taxon>Ascomycota</taxon>
        <taxon>Saccharomycotina</taxon>
        <taxon>Dipodascomycetes</taxon>
        <taxon>Dipodascales</taxon>
        <taxon>Dipodascaceae</taxon>
        <taxon>Magnusiomyces</taxon>
    </lineage>
</organism>
<dbReference type="GeneID" id="43579917"/>
<dbReference type="Proteomes" id="UP000398389">
    <property type="component" value="Unassembled WGS sequence"/>
</dbReference>
<gene>
    <name evidence="2" type="ORF">SAPINGB_P001094</name>
</gene>
<evidence type="ECO:0000313" key="3">
    <source>
        <dbReference type="Proteomes" id="UP000398389"/>
    </source>
</evidence>
<evidence type="ECO:0000256" key="1">
    <source>
        <dbReference type="ARBA" id="ARBA00007176"/>
    </source>
</evidence>
<dbReference type="InterPro" id="IPR018794">
    <property type="entry name" value="UPF0538"/>
</dbReference>
<evidence type="ECO:0000313" key="2">
    <source>
        <dbReference type="EMBL" id="VVT46197.1"/>
    </source>
</evidence>
<dbReference type="EMBL" id="CABVLU010000001">
    <property type="protein sequence ID" value="VVT46197.1"/>
    <property type="molecule type" value="Genomic_DNA"/>
</dbReference>
<dbReference type="AlphaFoldDB" id="A0A5E8B401"/>
<reference evidence="2 3" key="1">
    <citation type="submission" date="2019-09" db="EMBL/GenBank/DDBJ databases">
        <authorList>
            <person name="Brejova B."/>
        </authorList>
    </citation>
    <scope>NUCLEOTIDE SEQUENCE [LARGE SCALE GENOMIC DNA]</scope>
</reference>
<dbReference type="Pfam" id="PF10209">
    <property type="entry name" value="DUF2340"/>
    <property type="match status" value="1"/>
</dbReference>
<sequence>MASSTPSLTSEQIYDEEPLTSTLRPDTLAIITVRIIKSFPYRTEKNHVFHDIDLTKTTAQQLLERVKDLIAKQGAFRAYRNVNLDTVKIYTHAHGSKTMNLIINFDHDDDWILSDPNKSLHDYGVENETELSIFNFKDYEEYKANPVDKWI</sequence>
<protein>
    <recommendedName>
        <fullName evidence="4">Altered inheritance rate of mitochondria protein 29</fullName>
    </recommendedName>
</protein>
<name>A0A5E8B401_9ASCO</name>
<proteinExistence type="inferred from homology"/>
<dbReference type="RefSeq" id="XP_031851708.1">
    <property type="nucleotide sequence ID" value="XM_031995817.1"/>
</dbReference>
<evidence type="ECO:0008006" key="4">
    <source>
        <dbReference type="Google" id="ProtNLM"/>
    </source>
</evidence>
<dbReference type="OrthoDB" id="937at2759"/>
<keyword evidence="3" id="KW-1185">Reference proteome</keyword>
<dbReference type="PANTHER" id="PTHR18444:SF9">
    <property type="entry name" value="UPF0538 PROTEIN C2ORF76"/>
    <property type="match status" value="1"/>
</dbReference>
<dbReference type="PANTHER" id="PTHR18444">
    <property type="entry name" value="UPF0538 FAMILY MEMBER"/>
    <property type="match status" value="1"/>
</dbReference>